<gene>
    <name evidence="8" type="ORF">PTTT1_LOCUS26096</name>
</gene>
<evidence type="ECO:0000256" key="1">
    <source>
        <dbReference type="ARBA" id="ARBA00004173"/>
    </source>
</evidence>
<dbReference type="PANTHER" id="PTHR12049">
    <property type="entry name" value="PROTEIN ARGININE METHYLTRANSFERASE NDUFAF7, MITOCHONDRIAL"/>
    <property type="match status" value="1"/>
</dbReference>
<reference evidence="8" key="1">
    <citation type="submission" date="2022-02" db="EMBL/GenBank/DDBJ databases">
        <authorList>
            <person name="Giguere J D."/>
        </authorList>
    </citation>
    <scope>NUCLEOTIDE SEQUENCE</scope>
    <source>
        <strain evidence="8">CCAP 1055/1</strain>
    </source>
</reference>
<dbReference type="EC" id="2.1.1.320" evidence="7"/>
<keyword evidence="5 7" id="KW-0496">Mitochondrion</keyword>
<evidence type="ECO:0000256" key="4">
    <source>
        <dbReference type="ARBA" id="ARBA00022679"/>
    </source>
</evidence>
<name>A0A8J9S7L0_PHATR</name>
<comment type="catalytic activity">
    <reaction evidence="6 7">
        <text>L-arginyl-[protein] + 2 S-adenosyl-L-methionine = N(omega),N(omega)'-dimethyl-L-arginyl-[protein] + 2 S-adenosyl-L-homocysteine + 2 H(+)</text>
        <dbReference type="Rhea" id="RHEA:48108"/>
        <dbReference type="Rhea" id="RHEA-COMP:10532"/>
        <dbReference type="Rhea" id="RHEA-COMP:11992"/>
        <dbReference type="ChEBI" id="CHEBI:15378"/>
        <dbReference type="ChEBI" id="CHEBI:29965"/>
        <dbReference type="ChEBI" id="CHEBI:57856"/>
        <dbReference type="ChEBI" id="CHEBI:59789"/>
        <dbReference type="ChEBI" id="CHEBI:88221"/>
        <dbReference type="EC" id="2.1.1.320"/>
    </reaction>
</comment>
<dbReference type="PANTHER" id="PTHR12049:SF5">
    <property type="entry name" value="PROTEIN ARGININE METHYLTRANSFERASE NDUFAF7 HOMOLOG, MITOCHONDRIAL"/>
    <property type="match status" value="1"/>
</dbReference>
<evidence type="ECO:0000256" key="2">
    <source>
        <dbReference type="ARBA" id="ARBA00005891"/>
    </source>
</evidence>
<accession>A0A8J9S7L0</accession>
<evidence type="ECO:0000256" key="3">
    <source>
        <dbReference type="ARBA" id="ARBA00022603"/>
    </source>
</evidence>
<dbReference type="InterPro" id="IPR003788">
    <property type="entry name" value="NDUFAF7"/>
</dbReference>
<evidence type="ECO:0000256" key="7">
    <source>
        <dbReference type="RuleBase" id="RU364114"/>
    </source>
</evidence>
<keyword evidence="4 7" id="KW-0808">Transferase</keyword>
<evidence type="ECO:0000313" key="8">
    <source>
        <dbReference type="EMBL" id="CAG9284485.1"/>
    </source>
</evidence>
<dbReference type="Pfam" id="PF02636">
    <property type="entry name" value="Methyltransf_28"/>
    <property type="match status" value="1"/>
</dbReference>
<comment type="subcellular location">
    <subcellularLocation>
        <location evidence="1 7">Mitochondrion</location>
    </subcellularLocation>
</comment>
<evidence type="ECO:0000256" key="5">
    <source>
        <dbReference type="ARBA" id="ARBA00023128"/>
    </source>
</evidence>
<dbReference type="OMA" id="LPFAPNM"/>
<dbReference type="GO" id="GO:0035243">
    <property type="term" value="F:protein-arginine omega-N symmetric methyltransferase activity"/>
    <property type="evidence" value="ECO:0007669"/>
    <property type="project" value="UniProtKB-EC"/>
</dbReference>
<dbReference type="EMBL" id="OU594943">
    <property type="protein sequence ID" value="CAG9284485.1"/>
    <property type="molecule type" value="Genomic_DNA"/>
</dbReference>
<dbReference type="GO" id="GO:0005739">
    <property type="term" value="C:mitochondrion"/>
    <property type="evidence" value="ECO:0007669"/>
    <property type="project" value="UniProtKB-SubCell"/>
</dbReference>
<dbReference type="Gene3D" id="3.40.50.12710">
    <property type="match status" value="1"/>
</dbReference>
<dbReference type="InterPro" id="IPR038375">
    <property type="entry name" value="NDUFAF7_sf"/>
</dbReference>
<dbReference type="SUPFAM" id="SSF53335">
    <property type="entry name" value="S-adenosyl-L-methionine-dependent methyltransferases"/>
    <property type="match status" value="1"/>
</dbReference>
<proteinExistence type="inferred from homology"/>
<organism evidence="8">
    <name type="scientific">Phaeodactylum tricornutum</name>
    <name type="common">Diatom</name>
    <dbReference type="NCBI Taxonomy" id="2850"/>
    <lineage>
        <taxon>Eukaryota</taxon>
        <taxon>Sar</taxon>
        <taxon>Stramenopiles</taxon>
        <taxon>Ochrophyta</taxon>
        <taxon>Bacillariophyta</taxon>
        <taxon>Bacillariophyceae</taxon>
        <taxon>Bacillariophycidae</taxon>
        <taxon>Naviculales</taxon>
        <taxon>Phaeodactylaceae</taxon>
        <taxon>Phaeodactylum</taxon>
    </lineage>
</organism>
<evidence type="ECO:0000256" key="6">
    <source>
        <dbReference type="ARBA" id="ARBA00048612"/>
    </source>
</evidence>
<comment type="similarity">
    <text evidence="2 7">Belongs to the NDUFAF7 family.</text>
</comment>
<dbReference type="GO" id="GO:0032259">
    <property type="term" value="P:methylation"/>
    <property type="evidence" value="ECO:0007669"/>
    <property type="project" value="UniProtKB-KW"/>
</dbReference>
<sequence length="389" mass="43585">MLVRREVGRRLAEYYAQSADAVVGSTGVASIGLSSLWGEWHWKHVDQKLYDSQKGQWLTPVELFKPYYSNVLANFVSGTLSSIELSESQSVDLVELGGGRGTNAHLILNHLQFTRPDLYERLSYTIIDSSPSLSELQKNTLGSSAHAERIFYQHTDLLEVAEGSASLLSPSDNPTVVIALELLDNLPHDKIRVRNGKIDQAEVHPVVGSENEVNQTEEVFVPLSDDLLKSVLLAAPSYKRVPISWIPTVACGVLRHLPRERPNARLLLADFDWLPPPDRLQVEDNNWHRRSVWASGEPIVTSMDDVDHECYLQAPPCCDILFPTNFAKLAAFVQNSWTNPRMEVKVEKQADFLQTFGPTEVDRTRSWLTSYSPLLHDFGNCSVLTIAPT</sequence>
<dbReference type="Proteomes" id="UP000836788">
    <property type="component" value="Chromosome 2"/>
</dbReference>
<protein>
    <recommendedName>
        <fullName evidence="7">Protein arginine methyltransferase NDUFAF7</fullName>
        <ecNumber evidence="7">2.1.1.320</ecNumber>
    </recommendedName>
</protein>
<dbReference type="InterPro" id="IPR029063">
    <property type="entry name" value="SAM-dependent_MTases_sf"/>
</dbReference>
<comment type="function">
    <text evidence="7">Arginine methyltransferase involved in the assembly or stability of mitochondrial NADH:ubiquinone oxidoreductase complex (complex I).</text>
</comment>
<keyword evidence="3 7" id="KW-0489">Methyltransferase</keyword>
<dbReference type="AlphaFoldDB" id="A0A8J9S7L0"/>